<keyword evidence="2" id="KW-1185">Reference proteome</keyword>
<organism evidence="1 2">
    <name type="scientific">Sulfitobacter profundi</name>
    <dbReference type="NCBI Taxonomy" id="2679961"/>
    <lineage>
        <taxon>Bacteria</taxon>
        <taxon>Pseudomonadati</taxon>
        <taxon>Pseudomonadota</taxon>
        <taxon>Alphaproteobacteria</taxon>
        <taxon>Rhodobacterales</taxon>
        <taxon>Roseobacteraceae</taxon>
        <taxon>Sulfitobacter</taxon>
    </lineage>
</organism>
<evidence type="ECO:0000313" key="1">
    <source>
        <dbReference type="EMBL" id="MFC6643439.1"/>
    </source>
</evidence>
<dbReference type="RefSeq" id="WP_386284755.1">
    <property type="nucleotide sequence ID" value="NZ_JBHSWA010000003.1"/>
</dbReference>
<dbReference type="Proteomes" id="UP001596403">
    <property type="component" value="Unassembled WGS sequence"/>
</dbReference>
<dbReference type="Pfam" id="PF05974">
    <property type="entry name" value="DUF892"/>
    <property type="match status" value="1"/>
</dbReference>
<dbReference type="InterPro" id="IPR010287">
    <property type="entry name" value="DUF892_YciF-like"/>
</dbReference>
<dbReference type="PANTHER" id="PTHR30565:SF9">
    <property type="entry name" value="PROTEIN YCIF"/>
    <property type="match status" value="1"/>
</dbReference>
<sequence length="154" mass="17505">MYISELQEARSFEAQLIRALPDMIAKAGDPDLKQALKTHQSETRGHLEHVTEILRRHEASLEEHKDHSMERLLSEADKWADMIEDRDQRDAGIIASAQRIEHYEMAVYGTLAAWAKQLGLGEDEKDLRAILTEEQAADKKLTMLAEKEINPSAT</sequence>
<proteinExistence type="predicted"/>
<name>A0ABW1Z215_9RHOB</name>
<dbReference type="SUPFAM" id="SSF47240">
    <property type="entry name" value="Ferritin-like"/>
    <property type="match status" value="1"/>
</dbReference>
<dbReference type="EMBL" id="JBHSWA010000003">
    <property type="protein sequence ID" value="MFC6643439.1"/>
    <property type="molecule type" value="Genomic_DNA"/>
</dbReference>
<reference evidence="2" key="1">
    <citation type="journal article" date="2019" name="Int. J. Syst. Evol. Microbiol.">
        <title>The Global Catalogue of Microorganisms (GCM) 10K type strain sequencing project: providing services to taxonomists for standard genome sequencing and annotation.</title>
        <authorList>
            <consortium name="The Broad Institute Genomics Platform"/>
            <consortium name="The Broad Institute Genome Sequencing Center for Infectious Disease"/>
            <person name="Wu L."/>
            <person name="Ma J."/>
        </authorList>
    </citation>
    <scope>NUCLEOTIDE SEQUENCE [LARGE SCALE GENOMIC DNA]</scope>
    <source>
        <strain evidence="2">NBRC 111368</strain>
    </source>
</reference>
<accession>A0ABW1Z215</accession>
<dbReference type="PANTHER" id="PTHR30565">
    <property type="entry name" value="PROTEIN YCIF"/>
    <property type="match status" value="1"/>
</dbReference>
<dbReference type="InterPro" id="IPR047114">
    <property type="entry name" value="YciF"/>
</dbReference>
<dbReference type="InterPro" id="IPR009078">
    <property type="entry name" value="Ferritin-like_SF"/>
</dbReference>
<gene>
    <name evidence="1" type="ORF">ACFQAU_18720</name>
</gene>
<comment type="caution">
    <text evidence="1">The sequence shown here is derived from an EMBL/GenBank/DDBJ whole genome shotgun (WGS) entry which is preliminary data.</text>
</comment>
<dbReference type="InterPro" id="IPR012347">
    <property type="entry name" value="Ferritin-like"/>
</dbReference>
<evidence type="ECO:0000313" key="2">
    <source>
        <dbReference type="Proteomes" id="UP001596403"/>
    </source>
</evidence>
<dbReference type="Gene3D" id="1.20.1260.10">
    <property type="match status" value="1"/>
</dbReference>
<protein>
    <submittedName>
        <fullName evidence="1">Ferritin-like domain-containing protein</fullName>
    </submittedName>
</protein>